<dbReference type="OrthoDB" id="17979at2157"/>
<sequence>MDPELSILFLCTFPKLNKNGVHRFALEIINGVKSKEPRVFELYWSVEKGKLSSYIDLFNNYLAVIKRAKIIHFVSLTPYNIPFLVLAKLLRKKIIISYHGNYLAEVSIFKKPHIFIPFWISDRISRSLAHKIVSASVFLINEMKINSKKCHVIPYPYDLKILDDVVKKNLKTIPTEILFATATNFNIHEKVKGLKYLLDAFESISKKVEGVRLLVFGFGKYLESYKTKYINNQNIVFMGFRDDFRDFLTGIDAYVHVSSLDNQPYAIIEALTSGKVIICNDLGGLVETIDPINNYVVSLNTESILNVLHEVIDLIRNRPNDFYEKGNKNKKFAADRYSSHIISNEYIKLYNKLLVNE</sequence>
<reference evidence="1 2" key="1">
    <citation type="submission" date="2019-02" db="EMBL/GenBank/DDBJ databases">
        <authorList>
            <person name="Lehtovirta-Morley E L."/>
        </authorList>
    </citation>
    <scope>NUCLEOTIDE SEQUENCE [LARGE SCALE GENOMIC DNA]</scope>
    <source>
        <strain evidence="1">NFRAN1</strain>
    </source>
</reference>
<dbReference type="KEGG" id="nfn:NFRAN_0176"/>
<proteinExistence type="predicted"/>
<organism evidence="1 2">
    <name type="scientific">Candidatus Nitrosocosmicus franklandianus</name>
    <dbReference type="NCBI Taxonomy" id="1798806"/>
    <lineage>
        <taxon>Archaea</taxon>
        <taxon>Nitrososphaerota</taxon>
        <taxon>Nitrososphaeria</taxon>
        <taxon>Nitrososphaerales</taxon>
        <taxon>Nitrososphaeraceae</taxon>
        <taxon>Candidatus Nitrosocosmicus</taxon>
    </lineage>
</organism>
<dbReference type="PANTHER" id="PTHR12526:SF637">
    <property type="entry name" value="GLYCOSYLTRANSFERASE EPSF-RELATED"/>
    <property type="match status" value="1"/>
</dbReference>
<dbReference type="RefSeq" id="WP_134482620.1">
    <property type="nucleotide sequence ID" value="NZ_LR216287.1"/>
</dbReference>
<dbReference type="PANTHER" id="PTHR12526">
    <property type="entry name" value="GLYCOSYLTRANSFERASE"/>
    <property type="match status" value="1"/>
</dbReference>
<dbReference type="CDD" id="cd03801">
    <property type="entry name" value="GT4_PimA-like"/>
    <property type="match status" value="1"/>
</dbReference>
<gene>
    <name evidence="1" type="ORF">NFRAN_0176</name>
</gene>
<evidence type="ECO:0000313" key="2">
    <source>
        <dbReference type="Proteomes" id="UP000294299"/>
    </source>
</evidence>
<dbReference type="GeneID" id="39419757"/>
<dbReference type="Proteomes" id="UP000294299">
    <property type="component" value="Chromosome NFRAN"/>
</dbReference>
<dbReference type="SUPFAM" id="SSF53756">
    <property type="entry name" value="UDP-Glycosyltransferase/glycogen phosphorylase"/>
    <property type="match status" value="1"/>
</dbReference>
<keyword evidence="1" id="KW-0808">Transferase</keyword>
<name>A0A484I9Z8_9ARCH</name>
<dbReference type="Gene3D" id="3.40.50.2000">
    <property type="entry name" value="Glycogen Phosphorylase B"/>
    <property type="match status" value="2"/>
</dbReference>
<dbReference type="GO" id="GO:0016740">
    <property type="term" value="F:transferase activity"/>
    <property type="evidence" value="ECO:0007669"/>
    <property type="project" value="UniProtKB-KW"/>
</dbReference>
<accession>A0A484I9Z8</accession>
<protein>
    <submittedName>
        <fullName evidence="1">Glycosyl transferases group 1</fullName>
    </submittedName>
</protein>
<dbReference type="EMBL" id="LR216287">
    <property type="protein sequence ID" value="VFJ12497.1"/>
    <property type="molecule type" value="Genomic_DNA"/>
</dbReference>
<dbReference type="AlphaFoldDB" id="A0A484I9Z8"/>
<evidence type="ECO:0000313" key="1">
    <source>
        <dbReference type="EMBL" id="VFJ12497.1"/>
    </source>
</evidence>
<keyword evidence="2" id="KW-1185">Reference proteome</keyword>
<dbReference type="Pfam" id="PF13692">
    <property type="entry name" value="Glyco_trans_1_4"/>
    <property type="match status" value="1"/>
</dbReference>